<feature type="compositionally biased region" description="Basic and acidic residues" evidence="2">
    <location>
        <begin position="1053"/>
        <end position="1062"/>
    </location>
</feature>
<feature type="compositionally biased region" description="Basic residues" evidence="2">
    <location>
        <begin position="1043"/>
        <end position="1052"/>
    </location>
</feature>
<feature type="compositionally biased region" description="Basic and acidic residues" evidence="2">
    <location>
        <begin position="304"/>
        <end position="317"/>
    </location>
</feature>
<feature type="non-terminal residue" evidence="4">
    <location>
        <position position="1"/>
    </location>
</feature>
<proteinExistence type="predicted"/>
<dbReference type="EMBL" id="ASPP01026434">
    <property type="protein sequence ID" value="ETO07157.1"/>
    <property type="molecule type" value="Genomic_DNA"/>
</dbReference>
<feature type="domain" description="Tyrosine specific protein phosphatases" evidence="3">
    <location>
        <begin position="897"/>
        <end position="966"/>
    </location>
</feature>
<dbReference type="InterPro" id="IPR029021">
    <property type="entry name" value="Prot-tyrosine_phosphatase-like"/>
</dbReference>
<organism evidence="4 5">
    <name type="scientific">Reticulomyxa filosa</name>
    <dbReference type="NCBI Taxonomy" id="46433"/>
    <lineage>
        <taxon>Eukaryota</taxon>
        <taxon>Sar</taxon>
        <taxon>Rhizaria</taxon>
        <taxon>Retaria</taxon>
        <taxon>Foraminifera</taxon>
        <taxon>Monothalamids</taxon>
        <taxon>Reticulomyxidae</taxon>
        <taxon>Reticulomyxa</taxon>
    </lineage>
</organism>
<dbReference type="PROSITE" id="PS50056">
    <property type="entry name" value="TYR_PHOSPHATASE_2"/>
    <property type="match status" value="1"/>
</dbReference>
<feature type="compositionally biased region" description="Basic residues" evidence="2">
    <location>
        <begin position="1240"/>
        <end position="1258"/>
    </location>
</feature>
<protein>
    <submittedName>
        <fullName evidence="4">Kid domain containing protein</fullName>
    </submittedName>
</protein>
<feature type="region of interest" description="Disordered" evidence="2">
    <location>
        <begin position="1119"/>
        <end position="1142"/>
    </location>
</feature>
<dbReference type="Gene3D" id="3.90.190.10">
    <property type="entry name" value="Protein tyrosine phosphatase superfamily"/>
    <property type="match status" value="1"/>
</dbReference>
<dbReference type="Pfam" id="PF22785">
    <property type="entry name" value="Tc-R-P"/>
    <property type="match status" value="1"/>
</dbReference>
<evidence type="ECO:0000256" key="1">
    <source>
        <dbReference type="SAM" id="Coils"/>
    </source>
</evidence>
<gene>
    <name evidence="4" type="ORF">RFI_30235</name>
</gene>
<sequence length="1309" mass="155551">FSVSLLGRLKDQVIETVDYYGAILENGLKMLEEFKILEKQMKKLNMKELDMEKYKSSWQDSIILSEKNVLSQINNFSKEITRYYWIYKMICALENIEESFEKIKENIFKINKCENDEETFKEHRIFKMWRKYNNIETNFTKNPIANAPGKLELIRVKEKENLSKRIQYKKGKTKDIKIISIDSSDEEIENNKEESTFLNSRLRKEMEKINEEEKENEKEKTNKKDLEKERLERKKIELEKIKKKKRKEKENSSDSRSRTRSRSKESSEYVPSQEITPKPSDLENDSENESNKDSETEKEEDEKEKERKEKEEKKENEMEIDEQDINEKINQIIQENEQKAEERNKKYIIKRMEGSIEKYYSRWFNDFIEEWGEEKSCMERIYIGEKFITTPVHHESNAVEEIAEDDGDREDIVYQSLMNTKNIEVEYSLMDKYTYILNEKVNMEKVIEREAIVAEKLFKKMDEDTEVQREKNILTITCDNIIDEIQEENKKIEQMTNWNFMQILWLTIITYFSTIWENEVLKNKIVEKNKKEDKIILNEILKNDIIFLPQLVFNTITNPKFICYRFWMSLERLGNSNRTIETKNNVRFVNKLNFEIIKKVKEKMENGCEMANNNENISKRNYIYMVAEKYAEKQYLLKKNIAERMNGIEKRWNINLLKVQCSFEDSNEYAQREISIATYEYKLNAFFVEINTILYDIIILAEKLLNSIGEEREIAKNIFNLINEKKYNELEELRIKIDAAKKEKQKKIEENIQNELNFKNKNNKCPRCENYGHILSECGEPWPKNIAKGFCSCCAEHHFIIDCPKVICDHCSGNHYKTRCPEKTIQLEPHIKIKESFGKIFFSGLPKKGKIRNQSCPFDAIICLTVEKKEQSKEIASKNGIAWFDFSISSWEKMSLNKIMEIAEKIKEYIENGKNILIHCISGIHRTGLVLTYMALEYEIPLQEFRNIIPERMMKELTIIRKDSRSVQRTIFKFATWLNEEKSKIINITSEEGGDEESIEIDSSEKDNQDEEKDEENKERENSNIDMSKRKKSIREKLGENRIKRRKRRKQEKKLEEERTEKEYQNIAKEIAEIHKKIGKYGEENIKRHSVAEENNKAIDKIIEEIRKIKEIINDNEEKKEIEKERSYSSPKKEEYSSYEENVTKSKKPRYSKWFTIPINQKKCRYGDACRNWDKYACVFSHPSITDETVEVDASYPHIWKYLNRDGLVSKKSFKEKSNLSEDSSTAGTSSESETSSGSYKRHAARNVKNLRKEKKSKKDVPSYGKFAKTLENSGKKVWRKKKNTEKPSDSSGKKKHTKSVKFSEEDDE</sequence>
<feature type="region of interest" description="Disordered" evidence="2">
    <location>
        <begin position="242"/>
        <end position="323"/>
    </location>
</feature>
<keyword evidence="5" id="KW-1185">Reference proteome</keyword>
<feature type="region of interest" description="Disordered" evidence="2">
    <location>
        <begin position="1214"/>
        <end position="1309"/>
    </location>
</feature>
<feature type="compositionally biased region" description="Acidic residues" evidence="2">
    <location>
        <begin position="992"/>
        <end position="1014"/>
    </location>
</feature>
<name>X6M158_RETFI</name>
<feature type="compositionally biased region" description="Low complexity" evidence="2">
    <location>
        <begin position="1221"/>
        <end position="1239"/>
    </location>
</feature>
<keyword evidence="1" id="KW-0175">Coiled coil</keyword>
<feature type="region of interest" description="Disordered" evidence="2">
    <location>
        <begin position="988"/>
        <end position="1062"/>
    </location>
</feature>
<dbReference type="SUPFAM" id="SSF52799">
    <property type="entry name" value="(Phosphotyrosine protein) phosphatases II"/>
    <property type="match status" value="1"/>
</dbReference>
<evidence type="ECO:0000259" key="3">
    <source>
        <dbReference type="PROSITE" id="PS50056"/>
    </source>
</evidence>
<comment type="caution">
    <text evidence="4">The sequence shown here is derived from an EMBL/GenBank/DDBJ whole genome shotgun (WGS) entry which is preliminary data.</text>
</comment>
<evidence type="ECO:0000313" key="5">
    <source>
        <dbReference type="Proteomes" id="UP000023152"/>
    </source>
</evidence>
<dbReference type="InterPro" id="IPR000387">
    <property type="entry name" value="Tyr_Pase_dom"/>
</dbReference>
<evidence type="ECO:0000313" key="4">
    <source>
        <dbReference type="EMBL" id="ETO07157.1"/>
    </source>
</evidence>
<accession>X6M158</accession>
<feature type="compositionally biased region" description="Basic and acidic residues" evidence="2">
    <location>
        <begin position="248"/>
        <end position="267"/>
    </location>
</feature>
<dbReference type="InterPro" id="IPR016130">
    <property type="entry name" value="Tyr_Pase_AS"/>
</dbReference>
<dbReference type="Proteomes" id="UP000023152">
    <property type="component" value="Unassembled WGS sequence"/>
</dbReference>
<dbReference type="PROSITE" id="PS00383">
    <property type="entry name" value="TYR_PHOSPHATASE_1"/>
    <property type="match status" value="1"/>
</dbReference>
<feature type="compositionally biased region" description="Basic and acidic residues" evidence="2">
    <location>
        <begin position="1119"/>
        <end position="1136"/>
    </location>
</feature>
<feature type="coiled-coil region" evidence="1">
    <location>
        <begin position="723"/>
        <end position="750"/>
    </location>
</feature>
<evidence type="ECO:0000256" key="2">
    <source>
        <dbReference type="SAM" id="MobiDB-lite"/>
    </source>
</evidence>
<dbReference type="OrthoDB" id="19045at2759"/>
<reference evidence="4 5" key="1">
    <citation type="journal article" date="2013" name="Curr. Biol.">
        <title>The Genome of the Foraminiferan Reticulomyxa filosa.</title>
        <authorList>
            <person name="Glockner G."/>
            <person name="Hulsmann N."/>
            <person name="Schleicher M."/>
            <person name="Noegel A.A."/>
            <person name="Eichinger L."/>
            <person name="Gallinger C."/>
            <person name="Pawlowski J."/>
            <person name="Sierra R."/>
            <person name="Euteneuer U."/>
            <person name="Pillet L."/>
            <person name="Moustafa A."/>
            <person name="Platzer M."/>
            <person name="Groth M."/>
            <person name="Szafranski K."/>
            <person name="Schliwa M."/>
        </authorList>
    </citation>
    <scope>NUCLEOTIDE SEQUENCE [LARGE SCALE GENOMIC DNA]</scope>
</reference>